<evidence type="ECO:0000313" key="1">
    <source>
        <dbReference type="EMBL" id="APA11153.1"/>
    </source>
</evidence>
<dbReference type="OrthoDB" id="3544156at2759"/>
<evidence type="ECO:0000313" key="2">
    <source>
        <dbReference type="Proteomes" id="UP000177798"/>
    </source>
</evidence>
<dbReference type="Proteomes" id="UP000177798">
    <property type="component" value="Chromosome 7"/>
</dbReference>
<gene>
    <name evidence="1" type="ORF">sscle_07g059230</name>
</gene>
<dbReference type="VEuPathDB" id="FungiDB:sscle_07g059230"/>
<proteinExistence type="predicted"/>
<sequence length="292" mass="31346">MQSRIQGSRKRWHHQSLEALAGSVAGGKLAALNFGQSSAGSELLGESLSGSILGDILLVSDTQKRIAISRLGRALAKSEHAATLAGFEPVETLTESELASRITEQLDTQLGLITHLRDLSETLWGPWQVDNTIKGLFGSHLGEVLTKFELGETLEGSKLGQILTGTARGTPERLKPPRPDGFPGHISPRVDTFLPMVTKIMPDSVTSIAGLLVPIVPKLLTVFLEPLVPLLEFLTSSPSKTKQTLRNKPIIASDQIPSMTESVLPVVTKVVTIFLQPIAPAKDPPLPGSFHL</sequence>
<name>A0A1D9Q980_SCLS1</name>
<dbReference type="EMBL" id="CP017820">
    <property type="protein sequence ID" value="APA11153.1"/>
    <property type="molecule type" value="Genomic_DNA"/>
</dbReference>
<reference evidence="2" key="1">
    <citation type="journal article" date="2017" name="Genome Biol. Evol.">
        <title>The complete genome sequence of the phytopathogenic fungus Sclerotinia sclerotiorum reveals insights into the genome architecture of broad host range pathogens.</title>
        <authorList>
            <person name="Derbyshire M."/>
            <person name="Denton-Giles M."/>
            <person name="Hegedus D."/>
            <person name="Seifbarghy S."/>
            <person name="Rollins J."/>
            <person name="van Kan J."/>
            <person name="Seidl M.F."/>
            <person name="Faino L."/>
            <person name="Mbengue M."/>
            <person name="Navaud O."/>
            <person name="Raffaele S."/>
            <person name="Hammond-Kosack K."/>
            <person name="Heard S."/>
            <person name="Oliver R."/>
        </authorList>
    </citation>
    <scope>NUCLEOTIDE SEQUENCE [LARGE SCALE GENOMIC DNA]</scope>
    <source>
        <strain evidence="2">ATCC 18683 / 1980 / Ss-1</strain>
    </source>
</reference>
<accession>A0A1D9Q980</accession>
<organism evidence="1 2">
    <name type="scientific">Sclerotinia sclerotiorum (strain ATCC 18683 / 1980 / Ss-1)</name>
    <name type="common">White mold</name>
    <name type="synonym">Whetzelinia sclerotiorum</name>
    <dbReference type="NCBI Taxonomy" id="665079"/>
    <lineage>
        <taxon>Eukaryota</taxon>
        <taxon>Fungi</taxon>
        <taxon>Dikarya</taxon>
        <taxon>Ascomycota</taxon>
        <taxon>Pezizomycotina</taxon>
        <taxon>Leotiomycetes</taxon>
        <taxon>Helotiales</taxon>
        <taxon>Sclerotiniaceae</taxon>
        <taxon>Sclerotinia</taxon>
    </lineage>
</organism>
<protein>
    <submittedName>
        <fullName evidence="1">Uncharacterized protein</fullName>
    </submittedName>
</protein>
<dbReference type="AlphaFoldDB" id="A0A1D9Q980"/>